<organism evidence="2 3">
    <name type="scientific">Acidovorax kalamii</name>
    <dbReference type="NCBI Taxonomy" id="2004485"/>
    <lineage>
        <taxon>Bacteria</taxon>
        <taxon>Pseudomonadati</taxon>
        <taxon>Pseudomonadota</taxon>
        <taxon>Betaproteobacteria</taxon>
        <taxon>Burkholderiales</taxon>
        <taxon>Comamonadaceae</taxon>
        <taxon>Acidovorax</taxon>
    </lineage>
</organism>
<dbReference type="EMBL" id="NOIG01000004">
    <property type="protein sequence ID" value="OYD51597.1"/>
    <property type="molecule type" value="Genomic_DNA"/>
</dbReference>
<keyword evidence="1" id="KW-0732">Signal</keyword>
<gene>
    <name evidence="2" type="ORF">CBY09_07345</name>
</gene>
<feature type="chain" id="PRO_5012963642" description="DUF4412 domain-containing protein" evidence="1">
    <location>
        <begin position="25"/>
        <end position="272"/>
    </location>
</feature>
<name>A0A235ESS3_9BURK</name>
<protein>
    <recommendedName>
        <fullName evidence="4">DUF4412 domain-containing protein</fullName>
    </recommendedName>
</protein>
<comment type="caution">
    <text evidence="2">The sequence shown here is derived from an EMBL/GenBank/DDBJ whole genome shotgun (WGS) entry which is preliminary data.</text>
</comment>
<reference evidence="2 3" key="1">
    <citation type="submission" date="2017-07" db="EMBL/GenBank/DDBJ databases">
        <title>Acidovorax KNDSW TSA 6 genome sequence and assembly.</title>
        <authorList>
            <person name="Mayilraj S."/>
        </authorList>
    </citation>
    <scope>NUCLEOTIDE SEQUENCE [LARGE SCALE GENOMIC DNA]</scope>
    <source>
        <strain evidence="2 3">KNDSW-TSA6</strain>
    </source>
</reference>
<evidence type="ECO:0000256" key="1">
    <source>
        <dbReference type="SAM" id="SignalP"/>
    </source>
</evidence>
<dbReference type="AlphaFoldDB" id="A0A235ESS3"/>
<dbReference type="OrthoDB" id="6104590at2"/>
<dbReference type="Proteomes" id="UP000215441">
    <property type="component" value="Unassembled WGS sequence"/>
</dbReference>
<proteinExistence type="predicted"/>
<evidence type="ECO:0000313" key="2">
    <source>
        <dbReference type="EMBL" id="OYD51597.1"/>
    </source>
</evidence>
<dbReference type="RefSeq" id="WP_094287853.1">
    <property type="nucleotide sequence ID" value="NZ_NOIG01000004.1"/>
</dbReference>
<evidence type="ECO:0008006" key="4">
    <source>
        <dbReference type="Google" id="ProtNLM"/>
    </source>
</evidence>
<evidence type="ECO:0000313" key="3">
    <source>
        <dbReference type="Proteomes" id="UP000215441"/>
    </source>
</evidence>
<accession>A0A235ESS3</accession>
<feature type="signal peptide" evidence="1">
    <location>
        <begin position="1"/>
        <end position="24"/>
    </location>
</feature>
<keyword evidence="3" id="KW-1185">Reference proteome</keyword>
<sequence>MHPLLPRSLTLAFVGSLAAMASHAIELAKYPQVFVAPQGVEVVLAPTADGKQALVRVSGINDPIDQVVFLSTREPQGSAREVYTTRIDGRSYGLLHKQSHTYRGGDHYVVYLPGKRDGVALAFSDDKSKAFKLADLQASYERQLKQGIQEKLARFDRNKRLAGAQAELAKMDLDASASCGTPVKTTVDWASIDDEKLQSLSIPSFCGVVASEIDSLCRNTPQFKPTAAGLGQVQCHFGPRLKIRVENQQVVFSTEKDAPNQEEFVRQFLRNQ</sequence>